<feature type="non-terminal residue" evidence="1">
    <location>
        <position position="1"/>
    </location>
</feature>
<sequence length="30" mass="3604">DIKRCLKFYEKACNERAVKMPIIINFEFAI</sequence>
<gene>
    <name evidence="1" type="ORF">S01H1_35138</name>
</gene>
<reference evidence="1" key="1">
    <citation type="journal article" date="2014" name="Front. Microbiol.">
        <title>High frequency of phylogenetically diverse reductive dehalogenase-homologous genes in deep subseafloor sedimentary metagenomes.</title>
        <authorList>
            <person name="Kawai M."/>
            <person name="Futagami T."/>
            <person name="Toyoda A."/>
            <person name="Takaki Y."/>
            <person name="Nishi S."/>
            <person name="Hori S."/>
            <person name="Arai W."/>
            <person name="Tsubouchi T."/>
            <person name="Morono Y."/>
            <person name="Uchiyama I."/>
            <person name="Ito T."/>
            <person name="Fujiyama A."/>
            <person name="Inagaki F."/>
            <person name="Takami H."/>
        </authorList>
    </citation>
    <scope>NUCLEOTIDE SEQUENCE</scope>
    <source>
        <strain evidence="1">Expedition CK06-06</strain>
    </source>
</reference>
<dbReference type="AlphaFoldDB" id="X0UU10"/>
<accession>X0UU10</accession>
<proteinExistence type="predicted"/>
<dbReference type="EMBL" id="BARS01021938">
    <property type="protein sequence ID" value="GAG09339.1"/>
    <property type="molecule type" value="Genomic_DNA"/>
</dbReference>
<comment type="caution">
    <text evidence="1">The sequence shown here is derived from an EMBL/GenBank/DDBJ whole genome shotgun (WGS) entry which is preliminary data.</text>
</comment>
<evidence type="ECO:0000313" key="1">
    <source>
        <dbReference type="EMBL" id="GAG09339.1"/>
    </source>
</evidence>
<name>X0UU10_9ZZZZ</name>
<protein>
    <submittedName>
        <fullName evidence="1">Uncharacterized protein</fullName>
    </submittedName>
</protein>
<organism evidence="1">
    <name type="scientific">marine sediment metagenome</name>
    <dbReference type="NCBI Taxonomy" id="412755"/>
    <lineage>
        <taxon>unclassified sequences</taxon>
        <taxon>metagenomes</taxon>
        <taxon>ecological metagenomes</taxon>
    </lineage>
</organism>